<dbReference type="GeneTree" id="ENSGT00860000136099"/>
<dbReference type="AlphaFoldDB" id="A0A287D1T2"/>
<name>A0A287D1T2_ICTTR</name>
<dbReference type="EMBL" id="AGTP01050004">
    <property type="status" value="NOT_ANNOTATED_CDS"/>
    <property type="molecule type" value="Genomic_DNA"/>
</dbReference>
<evidence type="ECO:0000313" key="2">
    <source>
        <dbReference type="Ensembl" id="ENSSTOP00000027494.1"/>
    </source>
</evidence>
<organism evidence="2 3">
    <name type="scientific">Ictidomys tridecemlineatus</name>
    <name type="common">Thirteen-lined ground squirrel</name>
    <name type="synonym">Spermophilus tridecemlineatus</name>
    <dbReference type="NCBI Taxonomy" id="43179"/>
    <lineage>
        <taxon>Eukaryota</taxon>
        <taxon>Metazoa</taxon>
        <taxon>Chordata</taxon>
        <taxon>Craniata</taxon>
        <taxon>Vertebrata</taxon>
        <taxon>Euteleostomi</taxon>
        <taxon>Mammalia</taxon>
        <taxon>Eutheria</taxon>
        <taxon>Euarchontoglires</taxon>
        <taxon>Glires</taxon>
        <taxon>Rodentia</taxon>
        <taxon>Sciuromorpha</taxon>
        <taxon>Sciuridae</taxon>
        <taxon>Xerinae</taxon>
        <taxon>Marmotini</taxon>
        <taxon>Ictidomys</taxon>
    </lineage>
</organism>
<dbReference type="Proteomes" id="UP000005215">
    <property type="component" value="Unassembled WGS sequence"/>
</dbReference>
<sequence>MAWSLPFTSSASSILEVKNRQTLKEVQSYHKSNPRAQSQDEAQQFQES</sequence>
<reference evidence="2" key="3">
    <citation type="submission" date="2025-09" db="UniProtKB">
        <authorList>
            <consortium name="Ensembl"/>
        </authorList>
    </citation>
    <scope>IDENTIFICATION</scope>
</reference>
<evidence type="ECO:0000256" key="1">
    <source>
        <dbReference type="SAM" id="MobiDB-lite"/>
    </source>
</evidence>
<reference evidence="2" key="2">
    <citation type="submission" date="2025-08" db="UniProtKB">
        <authorList>
            <consortium name="Ensembl"/>
        </authorList>
    </citation>
    <scope>IDENTIFICATION</scope>
</reference>
<reference evidence="3" key="1">
    <citation type="submission" date="2011-11" db="EMBL/GenBank/DDBJ databases">
        <title>The Draft Genome of Spermophilus tridecemlineatus.</title>
        <authorList>
            <consortium name="The Broad Institute Genome Assembly &amp; Analysis Group"/>
            <consortium name="Computational R&amp;D Group"/>
            <consortium name="and Sequencing Platform"/>
            <person name="Di Palma F."/>
            <person name="Alfoldi J."/>
            <person name="Johnson J."/>
            <person name="Berlin A."/>
            <person name="Gnerre S."/>
            <person name="Jaffe D."/>
            <person name="MacCallum I."/>
            <person name="Young S."/>
            <person name="Walker B.J."/>
            <person name="Lindblad-Toh K."/>
        </authorList>
    </citation>
    <scope>NUCLEOTIDE SEQUENCE [LARGE SCALE GENOMIC DNA]</scope>
</reference>
<dbReference type="InParanoid" id="A0A287D1T2"/>
<evidence type="ECO:0000313" key="3">
    <source>
        <dbReference type="Proteomes" id="UP000005215"/>
    </source>
</evidence>
<accession>A0A287D1T2</accession>
<feature type="compositionally biased region" description="Polar residues" evidence="1">
    <location>
        <begin position="29"/>
        <end position="48"/>
    </location>
</feature>
<feature type="region of interest" description="Disordered" evidence="1">
    <location>
        <begin position="25"/>
        <end position="48"/>
    </location>
</feature>
<proteinExistence type="predicted"/>
<protein>
    <submittedName>
        <fullName evidence="2">Uncharacterized protein</fullName>
    </submittedName>
</protein>
<dbReference type="Ensembl" id="ENSSTOT00000032726.1">
    <property type="protein sequence ID" value="ENSSTOP00000027494.1"/>
    <property type="gene ID" value="ENSSTOG00000032342.1"/>
</dbReference>
<keyword evidence="3" id="KW-1185">Reference proteome</keyword>